<evidence type="ECO:0000313" key="4">
    <source>
        <dbReference type="EMBL" id="PWN88571.1"/>
    </source>
</evidence>
<dbReference type="EMBL" id="KZ819638">
    <property type="protein sequence ID" value="PWN88571.1"/>
    <property type="molecule type" value="Genomic_DNA"/>
</dbReference>
<protein>
    <recommendedName>
        <fullName evidence="6">Calcineurin-like phosphoesterase domain-containing protein</fullName>
    </recommendedName>
</protein>
<accession>A0A316YHE8</accession>
<feature type="compositionally biased region" description="Acidic residues" evidence="2">
    <location>
        <begin position="587"/>
        <end position="611"/>
    </location>
</feature>
<dbReference type="GO" id="GO:0006506">
    <property type="term" value="P:GPI anchor biosynthetic process"/>
    <property type="evidence" value="ECO:0007669"/>
    <property type="project" value="InterPro"/>
</dbReference>
<evidence type="ECO:0000256" key="3">
    <source>
        <dbReference type="SAM" id="Phobius"/>
    </source>
</evidence>
<proteinExistence type="predicted"/>
<dbReference type="OrthoDB" id="5977743at2759"/>
<dbReference type="AlphaFoldDB" id="A0A316YHE8"/>
<evidence type="ECO:0008006" key="6">
    <source>
        <dbReference type="Google" id="ProtNLM"/>
    </source>
</evidence>
<evidence type="ECO:0000313" key="5">
    <source>
        <dbReference type="Proteomes" id="UP000245768"/>
    </source>
</evidence>
<dbReference type="STRING" id="215250.A0A316YHE8"/>
<dbReference type="GeneID" id="37044377"/>
<sequence>MQRPSRRTLTATAIDVLGRLLSARGSIHLLRSIALLVVFWYERLIFDASALSCLATPPTSPGSSSLKYNAPLRSVSIVLLADPQLIDVETYPRLKALPWPWRRISQAAVRWASDTYVRKAHMAVVRPSGRRQTTGTIVLGDLLDGARRPVRSVEEMQDYTSLVGRFRAAVPETVPSLYMPGNHDIRLPVSQDAKLREEYDDSRSRWLAHWGLRRNGWGRTTWSVDADVGGDRTNVLVRPKGSGPRVTVTDENEELNPTINARIPLYLDKTSERPSHEIIIVDSTELVGMQALEDASATTSNPLGWTKEAIKRFPSTYYFVEAIKTEWNPKKAQLQPQRILFSHIPLWREKEEECNWVGAKHKIRREHSGSLVQGSDAEQTYRNLISPDVSSWLMRSIKPDVIFSGDDHDHCEVVHSYASMGDLTEMAQMPGEGLTSQGIRNAPEMEKGQAMELTVKSMSMTEGVRRPGYARLRLDLVDDRPGGRFHPFANDPALAGTNASYAPSLAYVPCSLPSQLTIWTLSYPIWLLLVTLALVLDRRFRFMHRLDKAVRDTIVGWRLALGSIPDEDEDDDEVGEAAAEAERFEVGDDEEDEDEKGDSTEGEDDEDDQHEEGDVVFDRDDEETNGNGESWALVEEGRKGGPKGKSRATTAFTSGEGSSSRRKKSSKQKTSRGKPRKAGKKIRFGNAASPSARPATTLLGRISKFLAIGGGNGYKRISSRLSGGMGTSSNFGSRAWREIRRLSYTGEGVRLDRGPMVEWVQVIGWAIALWVWLQLF</sequence>
<dbReference type="PANTHER" id="PTHR13315:SF4">
    <property type="entry name" value="METALLOPHOSPHOESTERASE, ISOFORM E"/>
    <property type="match status" value="1"/>
</dbReference>
<dbReference type="InterPro" id="IPR033308">
    <property type="entry name" value="PGAP5/Cdc1/Ted1"/>
</dbReference>
<keyword evidence="1 3" id="KW-0472">Membrane</keyword>
<dbReference type="PANTHER" id="PTHR13315">
    <property type="entry name" value="METALLO PHOSPHOESTERASE RELATED"/>
    <property type="match status" value="1"/>
</dbReference>
<keyword evidence="3" id="KW-0812">Transmembrane</keyword>
<dbReference type="GO" id="GO:0016020">
    <property type="term" value="C:membrane"/>
    <property type="evidence" value="ECO:0007669"/>
    <property type="project" value="GOC"/>
</dbReference>
<dbReference type="InParanoid" id="A0A316YHE8"/>
<evidence type="ECO:0000256" key="2">
    <source>
        <dbReference type="SAM" id="MobiDB-lite"/>
    </source>
</evidence>
<dbReference type="GO" id="GO:0005783">
    <property type="term" value="C:endoplasmic reticulum"/>
    <property type="evidence" value="ECO:0007669"/>
    <property type="project" value="TreeGrafter"/>
</dbReference>
<feature type="region of interest" description="Disordered" evidence="2">
    <location>
        <begin position="565"/>
        <end position="693"/>
    </location>
</feature>
<reference evidence="4 5" key="1">
    <citation type="journal article" date="2018" name="Mol. Biol. Evol.">
        <title>Broad Genomic Sampling Reveals a Smut Pathogenic Ancestry of the Fungal Clade Ustilaginomycotina.</title>
        <authorList>
            <person name="Kijpornyongpan T."/>
            <person name="Mondo S.J."/>
            <person name="Barry K."/>
            <person name="Sandor L."/>
            <person name="Lee J."/>
            <person name="Lipzen A."/>
            <person name="Pangilinan J."/>
            <person name="LaButti K."/>
            <person name="Hainaut M."/>
            <person name="Henrissat B."/>
            <person name="Grigoriev I.V."/>
            <person name="Spatafora J.W."/>
            <person name="Aime M.C."/>
        </authorList>
    </citation>
    <scope>NUCLEOTIDE SEQUENCE [LARGE SCALE GENOMIC DNA]</scope>
    <source>
        <strain evidence="4 5">MCA 4198</strain>
    </source>
</reference>
<dbReference type="Proteomes" id="UP000245768">
    <property type="component" value="Unassembled WGS sequence"/>
</dbReference>
<feature type="compositionally biased region" description="Acidic residues" evidence="2">
    <location>
        <begin position="565"/>
        <end position="575"/>
    </location>
</feature>
<dbReference type="InterPro" id="IPR029052">
    <property type="entry name" value="Metallo-depent_PP-like"/>
</dbReference>
<gene>
    <name evidence="4" type="ORF">FA10DRAFT_268753</name>
</gene>
<dbReference type="RefSeq" id="XP_025375769.1">
    <property type="nucleotide sequence ID" value="XM_025522461.1"/>
</dbReference>
<dbReference type="SUPFAM" id="SSF56300">
    <property type="entry name" value="Metallo-dependent phosphatases"/>
    <property type="match status" value="1"/>
</dbReference>
<feature type="transmembrane region" description="Helical" evidence="3">
    <location>
        <begin position="516"/>
        <end position="536"/>
    </location>
</feature>
<keyword evidence="5" id="KW-1185">Reference proteome</keyword>
<evidence type="ECO:0000256" key="1">
    <source>
        <dbReference type="ARBA" id="ARBA00023136"/>
    </source>
</evidence>
<organism evidence="4 5">
    <name type="scientific">Acaromyces ingoldii</name>
    <dbReference type="NCBI Taxonomy" id="215250"/>
    <lineage>
        <taxon>Eukaryota</taxon>
        <taxon>Fungi</taxon>
        <taxon>Dikarya</taxon>
        <taxon>Basidiomycota</taxon>
        <taxon>Ustilaginomycotina</taxon>
        <taxon>Exobasidiomycetes</taxon>
        <taxon>Exobasidiales</taxon>
        <taxon>Cryptobasidiaceae</taxon>
        <taxon>Acaromyces</taxon>
    </lineage>
</organism>
<keyword evidence="3" id="KW-1133">Transmembrane helix</keyword>
<name>A0A316YHE8_9BASI</name>
<dbReference type="FunCoup" id="A0A316YHE8">
    <property type="interactions" value="184"/>
</dbReference>
<feature type="compositionally biased region" description="Basic residues" evidence="2">
    <location>
        <begin position="660"/>
        <end position="683"/>
    </location>
</feature>